<evidence type="ECO:0000313" key="1">
    <source>
        <dbReference type="EMBL" id="MBY8878865.1"/>
    </source>
</evidence>
<dbReference type="RefSeq" id="WP_222963009.1">
    <property type="nucleotide sequence ID" value="NZ_JAINZZ010000015.1"/>
</dbReference>
<accession>A0ABS7Q8U7</accession>
<sequence length="144" mass="15147">MTTVPLINTTAAWSWIDRTGWGPVAFLLLVHPDPACGELLARSLRLAPPARRLPDVGERVTVAGAGHAAVRLDGSDHLIRVPAGDRWCAFVRGGGPVALVVGLAPLPRRASAEAVASYLGRAAVAGRLRLGLDRGADRVVVPPW</sequence>
<comment type="caution">
    <text evidence="1">The sequence shown here is derived from an EMBL/GenBank/DDBJ whole genome shotgun (WGS) entry which is preliminary data.</text>
</comment>
<gene>
    <name evidence="1" type="ORF">K7862_14630</name>
</gene>
<reference evidence="1 2" key="1">
    <citation type="submission" date="2021-08" db="EMBL/GenBank/DDBJ databases">
        <title>WGS of actinomycetes from Thailand.</title>
        <authorList>
            <person name="Thawai C."/>
        </authorList>
    </citation>
    <scope>NUCLEOTIDE SEQUENCE [LARGE SCALE GENOMIC DNA]</scope>
    <source>
        <strain evidence="1 2">PLK6-54</strain>
    </source>
</reference>
<dbReference type="EMBL" id="JAINZZ010000015">
    <property type="protein sequence ID" value="MBY8878865.1"/>
    <property type="molecule type" value="Genomic_DNA"/>
</dbReference>
<dbReference type="Proteomes" id="UP000778578">
    <property type="component" value="Unassembled WGS sequence"/>
</dbReference>
<organism evidence="1 2">
    <name type="scientific">Actinacidiphila acidipaludis</name>
    <dbReference type="NCBI Taxonomy" id="2873382"/>
    <lineage>
        <taxon>Bacteria</taxon>
        <taxon>Bacillati</taxon>
        <taxon>Actinomycetota</taxon>
        <taxon>Actinomycetes</taxon>
        <taxon>Kitasatosporales</taxon>
        <taxon>Streptomycetaceae</taxon>
        <taxon>Actinacidiphila</taxon>
    </lineage>
</organism>
<evidence type="ECO:0000313" key="2">
    <source>
        <dbReference type="Proteomes" id="UP000778578"/>
    </source>
</evidence>
<proteinExistence type="predicted"/>
<protein>
    <submittedName>
        <fullName evidence="1">Uncharacterized protein</fullName>
    </submittedName>
</protein>
<keyword evidence="2" id="KW-1185">Reference proteome</keyword>
<name>A0ABS7Q8U7_9ACTN</name>